<protein>
    <submittedName>
        <fullName evidence="2">Uncharacterized protein</fullName>
    </submittedName>
</protein>
<keyword evidence="1" id="KW-0732">Signal</keyword>
<evidence type="ECO:0000256" key="1">
    <source>
        <dbReference type="SAM" id="SignalP"/>
    </source>
</evidence>
<organism evidence="2 3">
    <name type="scientific">Caenorhabditis briggsae</name>
    <dbReference type="NCBI Taxonomy" id="6238"/>
    <lineage>
        <taxon>Eukaryota</taxon>
        <taxon>Metazoa</taxon>
        <taxon>Ecdysozoa</taxon>
        <taxon>Nematoda</taxon>
        <taxon>Chromadorea</taxon>
        <taxon>Rhabditida</taxon>
        <taxon>Rhabditina</taxon>
        <taxon>Rhabditomorpha</taxon>
        <taxon>Rhabditoidea</taxon>
        <taxon>Rhabditidae</taxon>
        <taxon>Peloderinae</taxon>
        <taxon>Caenorhabditis</taxon>
    </lineage>
</organism>
<name>A0AAE9A846_CAEBR</name>
<proteinExistence type="predicted"/>
<dbReference type="Proteomes" id="UP000827892">
    <property type="component" value="Chromosome IV"/>
</dbReference>
<dbReference type="AlphaFoldDB" id="A0AAE9A846"/>
<gene>
    <name evidence="2" type="ORF">L3Y34_004089</name>
</gene>
<accession>A0AAE9A846</accession>
<dbReference type="EMBL" id="CP090894">
    <property type="protein sequence ID" value="ULT95109.1"/>
    <property type="molecule type" value="Genomic_DNA"/>
</dbReference>
<feature type="signal peptide" evidence="1">
    <location>
        <begin position="1"/>
        <end position="15"/>
    </location>
</feature>
<feature type="chain" id="PRO_5042029068" evidence="1">
    <location>
        <begin position="16"/>
        <end position="419"/>
    </location>
</feature>
<reference evidence="2 3" key="1">
    <citation type="submission" date="2022-05" db="EMBL/GenBank/DDBJ databases">
        <title>Chromosome-level reference genomes for two strains of Caenorhabditis briggsae: an improved platform for comparative genomics.</title>
        <authorList>
            <person name="Stevens L."/>
            <person name="Andersen E.C."/>
        </authorList>
    </citation>
    <scope>NUCLEOTIDE SEQUENCE [LARGE SCALE GENOMIC DNA]</scope>
    <source>
        <strain evidence="2">QX1410_ONT</strain>
        <tissue evidence="2">Whole-organism</tissue>
    </source>
</reference>
<evidence type="ECO:0000313" key="2">
    <source>
        <dbReference type="EMBL" id="ULT95109.1"/>
    </source>
</evidence>
<sequence length="419" mass="45779">MKYLLLLLFLPTVSSFLYKLSDAEKCATKRIEECGFSQYFAVPMKDDEKTVFQLYTINNEALVWPTVAEISKFAIDTGVSPSICFNNGPNNISGLIYLIEKEFGDMDVFHTFSENETVQATQQFTVMFSKDGKGFTLGDFQTDSKTMFQIYSGLPDDTHYLLYSYDSTMGLDSIFIQEEYFFVNNTGSKTLTFTFTNKTEIPSEFVGNGLVMAPGFPTKAADGDYLDMTIKMVKDDTTDRLLNVKVTTINPAAGTVENFAKAIILDETPGAGVTITVEGQTRCFVQATGKETTEHCKLNFPHKTESFKVKADNAAYIIQFEATEIPPTTVSTTTEALTTLTTAKGATTTKTCPACPTVTSPVCPTVTTTVCPTITCPTTIISTTTPTIPTTSDPSTTTMGSSTSSVASLILITFIYSLF</sequence>
<evidence type="ECO:0000313" key="3">
    <source>
        <dbReference type="Proteomes" id="UP000827892"/>
    </source>
</evidence>